<dbReference type="AlphaFoldDB" id="A0A1M6FI68"/>
<keyword evidence="2" id="KW-0812">Transmembrane</keyword>
<evidence type="ECO:0000259" key="3">
    <source>
        <dbReference type="Pfam" id="PF13717"/>
    </source>
</evidence>
<feature type="region of interest" description="Disordered" evidence="1">
    <location>
        <begin position="49"/>
        <end position="238"/>
    </location>
</feature>
<feature type="domain" description="Zinc finger/thioredoxin putative" evidence="3">
    <location>
        <begin position="1"/>
        <end position="36"/>
    </location>
</feature>
<feature type="compositionally biased region" description="Basic and acidic residues" evidence="1">
    <location>
        <begin position="69"/>
        <end position="79"/>
    </location>
</feature>
<dbReference type="Pfam" id="PF13717">
    <property type="entry name" value="Zn_ribbon_4"/>
    <property type="match status" value="1"/>
</dbReference>
<keyword evidence="2" id="KW-0472">Membrane</keyword>
<evidence type="ECO:0000313" key="5">
    <source>
        <dbReference type="Proteomes" id="UP000183982"/>
    </source>
</evidence>
<evidence type="ECO:0000313" key="4">
    <source>
        <dbReference type="EMBL" id="SHI97302.1"/>
    </source>
</evidence>
<protein>
    <submittedName>
        <fullName evidence="4">MJ0042 family finger-like domain-containing protein</fullName>
    </submittedName>
</protein>
<evidence type="ECO:0000256" key="1">
    <source>
        <dbReference type="SAM" id="MobiDB-lite"/>
    </source>
</evidence>
<organism evidence="4 5">
    <name type="scientific">Shimia gijangensis</name>
    <dbReference type="NCBI Taxonomy" id="1470563"/>
    <lineage>
        <taxon>Bacteria</taxon>
        <taxon>Pseudomonadati</taxon>
        <taxon>Pseudomonadota</taxon>
        <taxon>Alphaproteobacteria</taxon>
        <taxon>Rhodobacterales</taxon>
        <taxon>Roseobacteraceae</taxon>
    </lineage>
</organism>
<sequence>MRLSCPNCGAQYEVPLEVIPTSGRDVQCSNCGHTWFQIHPDEDIELAEEISGSVPDLGWSPEGTEQEEIVARDAAEDPANKVQGDEVQPPEMSFEDDSALQEEDAPQEDDFENTEDEDEFGDAPSEPEPQDRDEGHDSDDDSDDDVSEETDEDGEPDWEDVAADNAAEWSFADDTEESDDSAEPEFSQSLEDSSAEPFDHEAEPETEQDTDHDTVDEDTADGERPAPRAIDPAIADVLRQEAEFETQAREADVKESLEMQQELGLDDRLDDGDQRAAEARNRMLRIRGLTDSEPKSVPELDPAAHQSRRELLPDIEEINSTLRSTDDRNASVGTAGVVPTKARRRNGFRLGILVMLVVAALMLLAYSYNREIAKAYPATEPALTVFMEKTNGARVWLDTLVTGGMLWLNTKAEASGTNVD</sequence>
<feature type="transmembrane region" description="Helical" evidence="2">
    <location>
        <begin position="350"/>
        <end position="368"/>
    </location>
</feature>
<dbReference type="InterPro" id="IPR011723">
    <property type="entry name" value="Znf/thioredoxin_put"/>
</dbReference>
<dbReference type="EMBL" id="FQZQ01000004">
    <property type="protein sequence ID" value="SHI97302.1"/>
    <property type="molecule type" value="Genomic_DNA"/>
</dbReference>
<evidence type="ECO:0000256" key="2">
    <source>
        <dbReference type="SAM" id="Phobius"/>
    </source>
</evidence>
<name>A0A1M6FI68_9RHOB</name>
<feature type="compositionally biased region" description="Acidic residues" evidence="1">
    <location>
        <begin position="136"/>
        <end position="162"/>
    </location>
</feature>
<gene>
    <name evidence="4" type="ORF">SAMN05444000_10479</name>
</gene>
<proteinExistence type="predicted"/>
<feature type="compositionally biased region" description="Acidic residues" evidence="1">
    <location>
        <begin position="171"/>
        <end position="183"/>
    </location>
</feature>
<dbReference type="NCBIfam" id="TIGR02098">
    <property type="entry name" value="MJ0042_CXXC"/>
    <property type="match status" value="1"/>
</dbReference>
<feature type="compositionally biased region" description="Basic and acidic residues" evidence="1">
    <location>
        <begin position="197"/>
        <end position="213"/>
    </location>
</feature>
<feature type="compositionally biased region" description="Low complexity" evidence="1">
    <location>
        <begin position="227"/>
        <end position="236"/>
    </location>
</feature>
<feature type="compositionally biased region" description="Acidic residues" evidence="1">
    <location>
        <begin position="93"/>
        <end position="121"/>
    </location>
</feature>
<keyword evidence="5" id="KW-1185">Reference proteome</keyword>
<dbReference type="Proteomes" id="UP000183982">
    <property type="component" value="Unassembled WGS sequence"/>
</dbReference>
<dbReference type="STRING" id="1470563.SAMN05444000_10479"/>
<accession>A0A1M6FI68</accession>
<reference evidence="5" key="1">
    <citation type="submission" date="2016-11" db="EMBL/GenBank/DDBJ databases">
        <authorList>
            <person name="Varghese N."/>
            <person name="Submissions S."/>
        </authorList>
    </citation>
    <scope>NUCLEOTIDE SEQUENCE [LARGE SCALE GENOMIC DNA]</scope>
    <source>
        <strain evidence="5">DSM 100564</strain>
    </source>
</reference>
<keyword evidence="2" id="KW-1133">Transmembrane helix</keyword>